<dbReference type="STRING" id="796604.A0A2X0MFD9"/>
<dbReference type="InterPro" id="IPR017359">
    <property type="entry name" value="Phi-like"/>
</dbReference>
<evidence type="ECO:0000313" key="2">
    <source>
        <dbReference type="EMBL" id="SGY75935.1"/>
    </source>
</evidence>
<dbReference type="InterPro" id="IPR010541">
    <property type="entry name" value="Prp3_C"/>
</dbReference>
<dbReference type="InterPro" id="IPR016135">
    <property type="entry name" value="UBQ-conjugating_enzyme/RWD"/>
</dbReference>
<reference evidence="2 3" key="1">
    <citation type="submission" date="2016-11" db="EMBL/GenBank/DDBJ databases">
        <authorList>
            <person name="Jaros S."/>
            <person name="Januszkiewicz K."/>
            <person name="Wedrychowicz H."/>
        </authorList>
    </citation>
    <scope>NUCLEOTIDE SEQUENCE [LARGE SCALE GENOMIC DNA]</scope>
</reference>
<proteinExistence type="predicted"/>
<dbReference type="Pfam" id="PF06544">
    <property type="entry name" value="Prp3_C"/>
    <property type="match status" value="1"/>
</dbReference>
<dbReference type="Proteomes" id="UP000249464">
    <property type="component" value="Unassembled WGS sequence"/>
</dbReference>
<name>A0A2X0MFD9_9BASI</name>
<organism evidence="2 3">
    <name type="scientific">Microbotryum silenes-dioicae</name>
    <dbReference type="NCBI Taxonomy" id="796604"/>
    <lineage>
        <taxon>Eukaryota</taxon>
        <taxon>Fungi</taxon>
        <taxon>Dikarya</taxon>
        <taxon>Basidiomycota</taxon>
        <taxon>Pucciniomycotina</taxon>
        <taxon>Microbotryomycetes</taxon>
        <taxon>Microbotryales</taxon>
        <taxon>Microbotryaceae</taxon>
        <taxon>Microbotryum</taxon>
    </lineage>
</organism>
<gene>
    <name evidence="2" type="primary">BQ5605_C005g03460</name>
    <name evidence="2" type="ORF">BQ5605_C005G03460</name>
</gene>
<dbReference type="Gene3D" id="3.10.110.10">
    <property type="entry name" value="Ubiquitin Conjugating Enzyme"/>
    <property type="match status" value="1"/>
</dbReference>
<dbReference type="CDD" id="cd24163">
    <property type="entry name" value="RWDD2_C"/>
    <property type="match status" value="1"/>
</dbReference>
<protein>
    <submittedName>
        <fullName evidence="2">BQ5605_C005g03460 protein</fullName>
    </submittedName>
</protein>
<accession>A0A2X0MFD9</accession>
<dbReference type="AlphaFoldDB" id="A0A2X0MFD9"/>
<feature type="domain" description="Small nuclear ribonucleoprotein Prp3 C-terminal" evidence="1">
    <location>
        <begin position="201"/>
        <end position="273"/>
    </location>
</feature>
<evidence type="ECO:0000259" key="1">
    <source>
        <dbReference type="Pfam" id="PF06544"/>
    </source>
</evidence>
<dbReference type="PIRSF" id="PIRSF038021">
    <property type="entry name" value="UCP038021_RWDD2"/>
    <property type="match status" value="1"/>
</dbReference>
<dbReference type="EMBL" id="FQNC01000047">
    <property type="protein sequence ID" value="SGY75935.1"/>
    <property type="molecule type" value="Genomic_DNA"/>
</dbReference>
<sequence length="330" mass="36749">MPPPSPPHSPTFLPLELLESQLEALDLLESLYPLQDEFELITPPTREGVEELRGSLSLITNTTRSSSTRMGTWDRLTFRIRFDFSNGEGAGQAELSMALPLHLDPSSSLRATQRLVQATLHQPSWLPRGEHTALVERLPISPVLQEAQVGDAAQFLIDWLQDVREGLAGRWKERAGLESVGLNTEIGGIGKDEGVEEMVRAWFLFQSLSTREKRDDIVNWAKEYHLTGFVLAGKPAILCLEGESNKIDQYMSEIKSVSWSDIPSFQKKVSERHRTPITSRIFSNMSEITSLIEKGGFRNNRIEMGQVKEYLVGKGLGAVFGLVVAGGSFT</sequence>
<keyword evidence="3" id="KW-1185">Reference proteome</keyword>
<dbReference type="SUPFAM" id="SSF54495">
    <property type="entry name" value="UBC-like"/>
    <property type="match status" value="1"/>
</dbReference>
<dbReference type="InterPro" id="IPR059181">
    <property type="entry name" value="RWDD2A-B_C"/>
</dbReference>
<evidence type="ECO:0000313" key="3">
    <source>
        <dbReference type="Proteomes" id="UP000249464"/>
    </source>
</evidence>
<dbReference type="PANTHER" id="PTHR15955:SF10">
    <property type="entry name" value="DUF1115 DOMAIN PROTEIN (AFU_ORTHOLOGUE AFUA_5G14750)"/>
    <property type="match status" value="1"/>
</dbReference>
<dbReference type="PANTHER" id="PTHR15955">
    <property type="entry name" value="RWD DOMAIN CONTAINING PROTEIN 2"/>
    <property type="match status" value="1"/>
</dbReference>